<dbReference type="PANTHER" id="PTHR19848:SF8">
    <property type="entry name" value="F-BOX AND WD REPEAT DOMAIN CONTAINING 7"/>
    <property type="match status" value="1"/>
</dbReference>
<dbReference type="Proteomes" id="UP000318384">
    <property type="component" value="Chromosome"/>
</dbReference>
<feature type="repeat" description="WD" evidence="3">
    <location>
        <begin position="963"/>
        <end position="997"/>
    </location>
</feature>
<dbReference type="InterPro" id="IPR011047">
    <property type="entry name" value="Quinoprotein_ADH-like_sf"/>
</dbReference>
<evidence type="ECO:0000256" key="3">
    <source>
        <dbReference type="PROSITE-ProRule" id="PRU00221"/>
    </source>
</evidence>
<feature type="repeat" description="WD" evidence="3">
    <location>
        <begin position="375"/>
        <end position="416"/>
    </location>
</feature>
<feature type="repeat" description="WD" evidence="3">
    <location>
        <begin position="201"/>
        <end position="242"/>
    </location>
</feature>
<sequence length="1086" mass="118238">MNHFLWSASTFLILIFSLWSSPSLEADQQSVFLLSESAEAQIESVKTKKESDRVKPSKSVKIADKSSRNLRELPWKENPLPLIPLPPEAIKKQLPAASSHTQKVLSWGGNRQQVFSHYGNVIWFEWLNGNQKLVIAEGDRKKDTRLSVKNIIGDSILWEKWILNGVTSMAVSPDGSELAVANSNDQITLINSSDGTSKLHLSGHLGDIRRMRYSADGDQLVSLSFDRTAGVWDTASGNIITRTRVHEQTPFDIGLSEQSSTLTSNAMRLLVCGSNGSLQWWTVGKTRLMPDPIFPQIGIRYPKYPSRDGRLVITLDGKQTATLFDGATAKEIGSLELPSSEPTKTVPEPAPKTIRPPESKPDEESVNKTNSNVKAALQSMKINAVVFSPDKNLVAGGTTTGQIMIWSAVTRKLLGTLKGHTAPVVMMSFTQDNSRLASSAYDGALIIWDVETATEQKRLFPATDSIRPSSLVQKSILSTDGHIAVLPRIDGEIDVLDLESRRKSRRLGGPPGKITSLAVNESGEQIVAGYQDGVLSLWNLKDAASTALRINAVKSTISVLAIKQKKIIAGTTDGKLVAVDLSTGRVVTTVSVGKLGVDMITINSAGTLAAIVSGAKELQLIRLPSLEKLNILTSSKPQKKQKTVIRAVAFAPVGNQLAVVDSHGQVNLWDISESSDSVKVNKTGTVTVPATAAFRRSNSNSNLLDSQTHPFLEVGALRFSTGSQYLLVSAGSEIVTVDCSEAKIHSALNTSIPAVSLAVRPEDSRLLVLSNTGNVFSWLPTVHLKHEIAAHKGDAKFVLVTPNGKSIVSGGKDKKVKIWNATTGGSVKTLTGGIGVVTRGSMTSTGNLLATCGYSSAVELWDLPQQKLISKRYGHGSRVVAVALSPNEKRIASSEEAGPLLIRTLPRFKTEVTIPKQELPVTRIIWMPDGEHILTSTGDWKQWHLQGQVRVWNAITGKQKKQLDGIRGQTTYMLLTPDGRFLITASYDKVLRIWDTEKWIIRAKVLHDKNIRSMTFFDNGHLLACVMFPNSGFVLDTQNGKIRNQFQIPTSLVQDVAAAWDANWFVTSGINGSLQTWHLSNSESSK</sequence>
<evidence type="ECO:0000313" key="6">
    <source>
        <dbReference type="EMBL" id="QDU09853.1"/>
    </source>
</evidence>
<dbReference type="OrthoDB" id="277950at2"/>
<dbReference type="InterPro" id="IPR018391">
    <property type="entry name" value="PQQ_b-propeller_rpt"/>
</dbReference>
<gene>
    <name evidence="6" type="ORF">V202x_32500</name>
</gene>
<feature type="compositionally biased region" description="Basic and acidic residues" evidence="4">
    <location>
        <begin position="355"/>
        <end position="366"/>
    </location>
</feature>
<evidence type="ECO:0000256" key="4">
    <source>
        <dbReference type="SAM" id="MobiDB-lite"/>
    </source>
</evidence>
<keyword evidence="7" id="KW-1185">Reference proteome</keyword>
<dbReference type="PROSITE" id="PS50294">
    <property type="entry name" value="WD_REPEATS_REGION"/>
    <property type="match status" value="5"/>
</dbReference>
<dbReference type="SUPFAM" id="SSF50998">
    <property type="entry name" value="Quinoprotein alcohol dehydrogenase-like"/>
    <property type="match status" value="1"/>
</dbReference>
<feature type="domain" description="IFT140 first beta-propeller" evidence="5">
    <location>
        <begin position="378"/>
        <end position="677"/>
    </location>
</feature>
<name>A0A517WX58_9PLAN</name>
<dbReference type="RefSeq" id="WP_145176736.1">
    <property type="nucleotide sequence ID" value="NZ_CP037422.1"/>
</dbReference>
<dbReference type="PRINTS" id="PR00320">
    <property type="entry name" value="GPROTEINBRPT"/>
</dbReference>
<evidence type="ECO:0000256" key="2">
    <source>
        <dbReference type="ARBA" id="ARBA00022737"/>
    </source>
</evidence>
<keyword evidence="2" id="KW-0677">Repeat</keyword>
<dbReference type="Gene3D" id="2.130.10.10">
    <property type="entry name" value="YVTN repeat-like/Quinoprotein amine dehydrogenase"/>
    <property type="match status" value="5"/>
</dbReference>
<feature type="repeat" description="WD" evidence="3">
    <location>
        <begin position="638"/>
        <end position="679"/>
    </location>
</feature>
<dbReference type="InterPro" id="IPR015943">
    <property type="entry name" value="WD40/YVTN_repeat-like_dom_sf"/>
</dbReference>
<feature type="region of interest" description="Disordered" evidence="4">
    <location>
        <begin position="333"/>
        <end position="371"/>
    </location>
</feature>
<dbReference type="PANTHER" id="PTHR19848">
    <property type="entry name" value="WD40 REPEAT PROTEIN"/>
    <property type="match status" value="1"/>
</dbReference>
<dbReference type="SMART" id="SM00320">
    <property type="entry name" value="WD40"/>
    <property type="match status" value="13"/>
</dbReference>
<dbReference type="EMBL" id="CP037422">
    <property type="protein sequence ID" value="QDU09853.1"/>
    <property type="molecule type" value="Genomic_DNA"/>
</dbReference>
<dbReference type="PROSITE" id="PS00678">
    <property type="entry name" value="WD_REPEATS_1"/>
    <property type="match status" value="5"/>
</dbReference>
<feature type="repeat" description="WD" evidence="3">
    <location>
        <begin position="507"/>
        <end position="548"/>
    </location>
</feature>
<feature type="repeat" description="WD" evidence="3">
    <location>
        <begin position="788"/>
        <end position="829"/>
    </location>
</feature>
<proteinExistence type="predicted"/>
<dbReference type="Pfam" id="PF00400">
    <property type="entry name" value="WD40"/>
    <property type="match status" value="3"/>
</dbReference>
<dbReference type="AlphaFoldDB" id="A0A517WX58"/>
<keyword evidence="1 3" id="KW-0853">WD repeat</keyword>
<accession>A0A517WX58</accession>
<dbReference type="PROSITE" id="PS50082">
    <property type="entry name" value="WD_REPEATS_2"/>
    <property type="match status" value="7"/>
</dbReference>
<dbReference type="InterPro" id="IPR036322">
    <property type="entry name" value="WD40_repeat_dom_sf"/>
</dbReference>
<dbReference type="InterPro" id="IPR056154">
    <property type="entry name" value="Beta-prop_IFT140_1st"/>
</dbReference>
<dbReference type="SMART" id="SM00564">
    <property type="entry name" value="PQQ"/>
    <property type="match status" value="2"/>
</dbReference>
<dbReference type="Pfam" id="PF23383">
    <property type="entry name" value="Beta-prop_IFT140_1st"/>
    <property type="match status" value="1"/>
</dbReference>
<evidence type="ECO:0000256" key="1">
    <source>
        <dbReference type="ARBA" id="ARBA00022574"/>
    </source>
</evidence>
<organism evidence="6 7">
    <name type="scientific">Gimesia aquarii</name>
    <dbReference type="NCBI Taxonomy" id="2527964"/>
    <lineage>
        <taxon>Bacteria</taxon>
        <taxon>Pseudomonadati</taxon>
        <taxon>Planctomycetota</taxon>
        <taxon>Planctomycetia</taxon>
        <taxon>Planctomycetales</taxon>
        <taxon>Planctomycetaceae</taxon>
        <taxon>Gimesia</taxon>
    </lineage>
</organism>
<evidence type="ECO:0000313" key="7">
    <source>
        <dbReference type="Proteomes" id="UP000318384"/>
    </source>
</evidence>
<dbReference type="InterPro" id="IPR020472">
    <property type="entry name" value="WD40_PAC1"/>
</dbReference>
<dbReference type="InterPro" id="IPR019775">
    <property type="entry name" value="WD40_repeat_CS"/>
</dbReference>
<dbReference type="SUPFAM" id="SSF50978">
    <property type="entry name" value="WD40 repeat-like"/>
    <property type="match status" value="3"/>
</dbReference>
<evidence type="ECO:0000259" key="5">
    <source>
        <dbReference type="Pfam" id="PF23383"/>
    </source>
</evidence>
<feature type="repeat" description="WD" evidence="3">
    <location>
        <begin position="417"/>
        <end position="458"/>
    </location>
</feature>
<dbReference type="InterPro" id="IPR001680">
    <property type="entry name" value="WD40_rpt"/>
</dbReference>
<reference evidence="6 7" key="1">
    <citation type="submission" date="2019-03" db="EMBL/GenBank/DDBJ databases">
        <title>Deep-cultivation of Planctomycetes and their phenomic and genomic characterization uncovers novel biology.</title>
        <authorList>
            <person name="Wiegand S."/>
            <person name="Jogler M."/>
            <person name="Boedeker C."/>
            <person name="Pinto D."/>
            <person name="Vollmers J."/>
            <person name="Rivas-Marin E."/>
            <person name="Kohn T."/>
            <person name="Peeters S.H."/>
            <person name="Heuer A."/>
            <person name="Rast P."/>
            <person name="Oberbeckmann S."/>
            <person name="Bunk B."/>
            <person name="Jeske O."/>
            <person name="Meyerdierks A."/>
            <person name="Storesund J.E."/>
            <person name="Kallscheuer N."/>
            <person name="Luecker S."/>
            <person name="Lage O.M."/>
            <person name="Pohl T."/>
            <person name="Merkel B.J."/>
            <person name="Hornburger P."/>
            <person name="Mueller R.-W."/>
            <person name="Bruemmer F."/>
            <person name="Labrenz M."/>
            <person name="Spormann A.M."/>
            <person name="Op den Camp H."/>
            <person name="Overmann J."/>
            <person name="Amann R."/>
            <person name="Jetten M.S.M."/>
            <person name="Mascher T."/>
            <person name="Medema M.H."/>
            <person name="Devos D.P."/>
            <person name="Kaster A.-K."/>
            <person name="Ovreas L."/>
            <person name="Rohde M."/>
            <person name="Galperin M.Y."/>
            <person name="Jogler C."/>
        </authorList>
    </citation>
    <scope>NUCLEOTIDE SEQUENCE [LARGE SCALE GENOMIC DNA]</scope>
    <source>
        <strain evidence="6 7">V202</strain>
    </source>
</reference>
<protein>
    <submittedName>
        <fullName evidence="6">WD domain, G-beta repeat</fullName>
    </submittedName>
</protein>